<dbReference type="InterPro" id="IPR032776">
    <property type="entry name" value="CECR6/TMEM121"/>
</dbReference>
<dbReference type="GeneID" id="101855121"/>
<feature type="transmembrane region" description="Helical" evidence="3">
    <location>
        <begin position="257"/>
        <end position="276"/>
    </location>
</feature>
<evidence type="ECO:0000256" key="1">
    <source>
        <dbReference type="ARBA" id="ARBA00007711"/>
    </source>
</evidence>
<proteinExistence type="inferred from homology"/>
<reference evidence="5" key="1">
    <citation type="submission" date="2025-08" db="UniProtKB">
        <authorList>
            <consortium name="RefSeq"/>
        </authorList>
    </citation>
    <scope>IDENTIFICATION</scope>
</reference>
<dbReference type="PANTHER" id="PTHR47399">
    <property type="entry name" value="TRANSMEMBRANE PROTEIN 121B"/>
    <property type="match status" value="1"/>
</dbReference>
<evidence type="ECO:0000256" key="3">
    <source>
        <dbReference type="SAM" id="Phobius"/>
    </source>
</evidence>
<protein>
    <submittedName>
        <fullName evidence="5">Uncharacterized protein LOC101855121</fullName>
    </submittedName>
</protein>
<feature type="region of interest" description="Disordered" evidence="2">
    <location>
        <begin position="287"/>
        <end position="395"/>
    </location>
</feature>
<dbReference type="InterPro" id="IPR026624">
    <property type="entry name" value="CECR6"/>
</dbReference>
<dbReference type="Pfam" id="PF14997">
    <property type="entry name" value="CECR6_TMEM121"/>
    <property type="match status" value="1"/>
</dbReference>
<evidence type="ECO:0000256" key="2">
    <source>
        <dbReference type="SAM" id="MobiDB-lite"/>
    </source>
</evidence>
<dbReference type="RefSeq" id="XP_012940743.1">
    <property type="nucleotide sequence ID" value="XM_013085289.2"/>
</dbReference>
<comment type="similarity">
    <text evidence="1">Belongs to the TMEM121 family.</text>
</comment>
<organism evidence="4 5">
    <name type="scientific">Aplysia californica</name>
    <name type="common">California sea hare</name>
    <dbReference type="NCBI Taxonomy" id="6500"/>
    <lineage>
        <taxon>Eukaryota</taxon>
        <taxon>Metazoa</taxon>
        <taxon>Spiralia</taxon>
        <taxon>Lophotrochozoa</taxon>
        <taxon>Mollusca</taxon>
        <taxon>Gastropoda</taxon>
        <taxon>Heterobranchia</taxon>
        <taxon>Euthyneura</taxon>
        <taxon>Tectipleura</taxon>
        <taxon>Aplysiida</taxon>
        <taxon>Aplysioidea</taxon>
        <taxon>Aplysiidae</taxon>
        <taxon>Aplysia</taxon>
    </lineage>
</organism>
<name>A0ABM1A4L6_APLCA</name>
<feature type="transmembrane region" description="Helical" evidence="3">
    <location>
        <begin position="20"/>
        <end position="40"/>
    </location>
</feature>
<dbReference type="PANTHER" id="PTHR47399:SF1">
    <property type="entry name" value="TRANSMEMBRANE PROTEIN 121B"/>
    <property type="match status" value="1"/>
</dbReference>
<evidence type="ECO:0000313" key="4">
    <source>
        <dbReference type="Proteomes" id="UP000694888"/>
    </source>
</evidence>
<feature type="transmembrane region" description="Helical" evidence="3">
    <location>
        <begin position="232"/>
        <end position="251"/>
    </location>
</feature>
<sequence length="395" mass="43989">MTGMCFRLVGCCEKIQGAPAAVLCVVLFIIQAASMNFFLVQNLGTAHYVWIAADFVNAALLIICIIVAYSVLKAPEKQEVTGANGISCIAWILMSMSLAAKTIIILKKVTRIEEDDPGFMGPNALKTTIGLSGCVFLCFLMTQHDAPLGTERRQYIEELTGTVVFDILDTVDVLEVLFDKDKRATLSDGLEEFILAVATLNLLIPSLPLFTLAKTKYGMKKLSKKMVYLHRLLLVLIVNVPNLLVRMILWHGFSVGISPFCLKNIILICMTAFVFYENYKERYDDAKEREENELRGVNGKYRSNGDLPNNTDPDSYRPPTLDLTPNNNTSEKDEDGGGRGSSRRSRHSIDGRHQSYENVGSLDSNNSSRSRRSNYSEEEGDHLGFAMESRMVTSI</sequence>
<keyword evidence="4" id="KW-1185">Reference proteome</keyword>
<evidence type="ECO:0000313" key="5">
    <source>
        <dbReference type="RefSeq" id="XP_012940743.1"/>
    </source>
</evidence>
<accession>A0ABM1A4L6</accession>
<feature type="transmembrane region" description="Helical" evidence="3">
    <location>
        <begin position="47"/>
        <end position="72"/>
    </location>
</feature>
<keyword evidence="3" id="KW-0472">Membrane</keyword>
<feature type="transmembrane region" description="Helical" evidence="3">
    <location>
        <begin position="193"/>
        <end position="212"/>
    </location>
</feature>
<keyword evidence="3" id="KW-1133">Transmembrane helix</keyword>
<feature type="transmembrane region" description="Helical" evidence="3">
    <location>
        <begin position="84"/>
        <end position="104"/>
    </location>
</feature>
<keyword evidence="3" id="KW-0812">Transmembrane</keyword>
<gene>
    <name evidence="5" type="primary">LOC101855121</name>
</gene>
<dbReference type="Proteomes" id="UP000694888">
    <property type="component" value="Unplaced"/>
</dbReference>